<dbReference type="Pfam" id="PF09860">
    <property type="entry name" value="DUF2087"/>
    <property type="match status" value="1"/>
</dbReference>
<evidence type="ECO:0000313" key="3">
    <source>
        <dbReference type="Proteomes" id="UP000652013"/>
    </source>
</evidence>
<accession>A0A8J3Y5F5</accession>
<evidence type="ECO:0000313" key="2">
    <source>
        <dbReference type="EMBL" id="GIJ01792.1"/>
    </source>
</evidence>
<dbReference type="EMBL" id="BOOY01000006">
    <property type="protein sequence ID" value="GIJ01792.1"/>
    <property type="molecule type" value="Genomic_DNA"/>
</dbReference>
<reference evidence="2" key="1">
    <citation type="submission" date="2021-01" db="EMBL/GenBank/DDBJ databases">
        <title>Whole genome shotgun sequence of Spirilliplanes yamanashiensis NBRC 15828.</title>
        <authorList>
            <person name="Komaki H."/>
            <person name="Tamura T."/>
        </authorList>
    </citation>
    <scope>NUCLEOTIDE SEQUENCE</scope>
    <source>
        <strain evidence="2">NBRC 15828</strain>
    </source>
</reference>
<proteinExistence type="predicted"/>
<comment type="caution">
    <text evidence="2">The sequence shown here is derived from an EMBL/GenBank/DDBJ whole genome shotgun (WGS) entry which is preliminary data.</text>
</comment>
<protein>
    <recommendedName>
        <fullName evidence="1">DUF2087 domain-containing protein</fullName>
    </recommendedName>
</protein>
<sequence length="106" mass="11427">MTGGDDLRPFVHDGRLRSLPARQARRRAVLEHVAASFEPGAVYPERVVNEVLAAWCDGGEADHVAVRRYLVDGGLLARSGGLYARDAALLPGPDAAQRHVRAMGLD</sequence>
<dbReference type="AlphaFoldDB" id="A0A8J3Y5F5"/>
<evidence type="ECO:0000259" key="1">
    <source>
        <dbReference type="Pfam" id="PF09860"/>
    </source>
</evidence>
<organism evidence="2 3">
    <name type="scientific">Spirilliplanes yamanashiensis</name>
    <dbReference type="NCBI Taxonomy" id="42233"/>
    <lineage>
        <taxon>Bacteria</taxon>
        <taxon>Bacillati</taxon>
        <taxon>Actinomycetota</taxon>
        <taxon>Actinomycetes</taxon>
        <taxon>Micromonosporales</taxon>
        <taxon>Micromonosporaceae</taxon>
        <taxon>Spirilliplanes</taxon>
    </lineage>
</organism>
<dbReference type="RefSeq" id="WP_203937234.1">
    <property type="nucleotide sequence ID" value="NZ_BAAAGJ010000005.1"/>
</dbReference>
<dbReference type="InterPro" id="IPR018656">
    <property type="entry name" value="DUF2087"/>
</dbReference>
<dbReference type="Proteomes" id="UP000652013">
    <property type="component" value="Unassembled WGS sequence"/>
</dbReference>
<gene>
    <name evidence="2" type="ORF">Sya03_11440</name>
</gene>
<feature type="domain" description="DUF2087" evidence="1">
    <location>
        <begin position="15"/>
        <end position="85"/>
    </location>
</feature>
<name>A0A8J3Y5F5_9ACTN</name>
<keyword evidence="3" id="KW-1185">Reference proteome</keyword>